<dbReference type="InterPro" id="IPR017871">
    <property type="entry name" value="ABC_transporter-like_CS"/>
</dbReference>
<keyword evidence="4 9" id="KW-0132">Cell division</keyword>
<dbReference type="AlphaFoldDB" id="A0A833CCP7"/>
<evidence type="ECO:0000259" key="10">
    <source>
        <dbReference type="PROSITE" id="PS50893"/>
    </source>
</evidence>
<comment type="subcellular location">
    <subcellularLocation>
        <location evidence="9">Cell membrane</location>
        <topology evidence="9">Peripheral membrane protein</topology>
        <orientation evidence="9">Cytoplasmic side</orientation>
    </subcellularLocation>
</comment>
<evidence type="ECO:0000256" key="9">
    <source>
        <dbReference type="RuleBase" id="RU365094"/>
    </source>
</evidence>
<evidence type="ECO:0000256" key="1">
    <source>
        <dbReference type="ARBA" id="ARBA00005417"/>
    </source>
</evidence>
<dbReference type="PANTHER" id="PTHR24220:SF470">
    <property type="entry name" value="CELL DIVISION ATP-BINDING PROTEIN FTSE"/>
    <property type="match status" value="1"/>
</dbReference>
<keyword evidence="7 9" id="KW-0472">Membrane</keyword>
<dbReference type="PROSITE" id="PS00211">
    <property type="entry name" value="ABC_TRANSPORTER_1"/>
    <property type="match status" value="1"/>
</dbReference>
<dbReference type="GO" id="GO:0005886">
    <property type="term" value="C:plasma membrane"/>
    <property type="evidence" value="ECO:0007669"/>
    <property type="project" value="UniProtKB-SubCell"/>
</dbReference>
<dbReference type="InterPro" id="IPR015854">
    <property type="entry name" value="ABC_transpr_LolD-like"/>
</dbReference>
<dbReference type="GeneID" id="83054971"/>
<dbReference type="GO" id="GO:0022857">
    <property type="term" value="F:transmembrane transporter activity"/>
    <property type="evidence" value="ECO:0007669"/>
    <property type="project" value="TreeGrafter"/>
</dbReference>
<keyword evidence="5 9" id="KW-0547">Nucleotide-binding</keyword>
<comment type="caution">
    <text evidence="11">The sequence shown here is derived from an EMBL/GenBank/DDBJ whole genome shotgun (WGS) entry which is preliminary data.</text>
</comment>
<evidence type="ECO:0000256" key="6">
    <source>
        <dbReference type="ARBA" id="ARBA00022840"/>
    </source>
</evidence>
<dbReference type="InterPro" id="IPR005286">
    <property type="entry name" value="Cell_div_FtsE"/>
</dbReference>
<evidence type="ECO:0000256" key="3">
    <source>
        <dbReference type="ARBA" id="ARBA00022475"/>
    </source>
</evidence>
<keyword evidence="6 9" id="KW-0067">ATP-binding</keyword>
<evidence type="ECO:0000313" key="12">
    <source>
        <dbReference type="Proteomes" id="UP000434554"/>
    </source>
</evidence>
<feature type="domain" description="ABC transporter" evidence="10">
    <location>
        <begin position="2"/>
        <end position="228"/>
    </location>
</feature>
<dbReference type="GO" id="GO:0005524">
    <property type="term" value="F:ATP binding"/>
    <property type="evidence" value="ECO:0007669"/>
    <property type="project" value="UniProtKB-UniRule"/>
</dbReference>
<evidence type="ECO:0000256" key="7">
    <source>
        <dbReference type="ARBA" id="ARBA00023136"/>
    </source>
</evidence>
<dbReference type="InterPro" id="IPR027417">
    <property type="entry name" value="P-loop_NTPase"/>
</dbReference>
<evidence type="ECO:0000313" key="11">
    <source>
        <dbReference type="EMBL" id="KAB1478975.1"/>
    </source>
</evidence>
<protein>
    <recommendedName>
        <fullName evidence="2 9">Cell division ATP-binding protein FtsE</fullName>
    </recommendedName>
</protein>
<keyword evidence="3 9" id="KW-1003">Cell membrane</keyword>
<organism evidence="11 12">
    <name type="scientific">Veillonella seminalis</name>
    <dbReference type="NCBI Taxonomy" id="1502943"/>
    <lineage>
        <taxon>Bacteria</taxon>
        <taxon>Bacillati</taxon>
        <taxon>Bacillota</taxon>
        <taxon>Negativicutes</taxon>
        <taxon>Veillonellales</taxon>
        <taxon>Veillonellaceae</taxon>
        <taxon>Veillonella</taxon>
    </lineage>
</organism>
<comment type="similarity">
    <text evidence="1 9">Belongs to the ABC transporter superfamily.</text>
</comment>
<dbReference type="EMBL" id="WBKH01000004">
    <property type="protein sequence ID" value="KAB1478975.1"/>
    <property type="molecule type" value="Genomic_DNA"/>
</dbReference>
<dbReference type="Proteomes" id="UP000434554">
    <property type="component" value="Unassembled WGS sequence"/>
</dbReference>
<evidence type="ECO:0000256" key="8">
    <source>
        <dbReference type="ARBA" id="ARBA00023306"/>
    </source>
</evidence>
<keyword evidence="8 9" id="KW-0131">Cell cycle</keyword>
<accession>A0A833CCP7</accession>
<proteinExistence type="inferred from homology"/>
<dbReference type="InterPro" id="IPR003439">
    <property type="entry name" value="ABC_transporter-like_ATP-bd"/>
</dbReference>
<reference evidence="11 12" key="1">
    <citation type="submission" date="2019-09" db="EMBL/GenBank/DDBJ databases">
        <title>Draft genome sequence of 3 type strains from the CCUG.</title>
        <authorList>
            <person name="Pineiro-Iglesias B."/>
            <person name="Tunovic T."/>
            <person name="Unosson C."/>
            <person name="Inganas E."/>
            <person name="Ohlen M."/>
            <person name="Cardew S."/>
            <person name="Jensie-Markopoulos S."/>
            <person name="Salva-Serra F."/>
            <person name="Jaen-Luchoro D."/>
            <person name="Karlsson R."/>
            <person name="Svensson-Stadler L."/>
            <person name="Chun J."/>
            <person name="Moore E."/>
        </authorList>
    </citation>
    <scope>NUCLEOTIDE SEQUENCE [LARGE SCALE GENOMIC DNA]</scope>
    <source>
        <strain evidence="11 12">CCUG 65427</strain>
    </source>
</reference>
<dbReference type="Pfam" id="PF00005">
    <property type="entry name" value="ABC_tran"/>
    <property type="match status" value="1"/>
</dbReference>
<dbReference type="SUPFAM" id="SSF52540">
    <property type="entry name" value="P-loop containing nucleoside triphosphate hydrolases"/>
    <property type="match status" value="1"/>
</dbReference>
<dbReference type="Gene3D" id="3.40.50.300">
    <property type="entry name" value="P-loop containing nucleotide triphosphate hydrolases"/>
    <property type="match status" value="1"/>
</dbReference>
<dbReference type="InterPro" id="IPR003593">
    <property type="entry name" value="AAA+_ATPase"/>
</dbReference>
<dbReference type="NCBIfam" id="TIGR02673">
    <property type="entry name" value="FtsE"/>
    <property type="match status" value="1"/>
</dbReference>
<dbReference type="PROSITE" id="PS50893">
    <property type="entry name" value="ABC_TRANSPORTER_2"/>
    <property type="match status" value="1"/>
</dbReference>
<dbReference type="GO" id="GO:0051301">
    <property type="term" value="P:cell division"/>
    <property type="evidence" value="ECO:0007669"/>
    <property type="project" value="UniProtKB-UniRule"/>
</dbReference>
<comment type="subunit">
    <text evidence="9">Homodimer. Forms a membrane-associated complex with FtsX.</text>
</comment>
<dbReference type="RefSeq" id="WP_006556847.1">
    <property type="nucleotide sequence ID" value="NZ_CALMIE010000024.1"/>
</dbReference>
<evidence type="ECO:0000256" key="5">
    <source>
        <dbReference type="ARBA" id="ARBA00022741"/>
    </source>
</evidence>
<sequence>MIQFNHVNKVYDNGSLALDDVTIHIEKGEFVLICGPSGAGKSTFIKLLSHEVVPDSGTVIVNDMEVSHLKKRKIPYLRRRLGIVFQDFRLLPNKTVAENIAFALEVIEEKPSVIKERVASVLDMVGLGHKANDLPQDLSGGEQQRVAIARAIVNKPLVLIADEPTGNLDPNTSKGIVELFKTINNSGTTIVMVTHDMEMVKYLNKRVIALEDGRVISDRMRGAEFNEA</sequence>
<dbReference type="PANTHER" id="PTHR24220">
    <property type="entry name" value="IMPORT ATP-BINDING PROTEIN"/>
    <property type="match status" value="1"/>
</dbReference>
<evidence type="ECO:0000256" key="2">
    <source>
        <dbReference type="ARBA" id="ARBA00020019"/>
    </source>
</evidence>
<dbReference type="GO" id="GO:0016887">
    <property type="term" value="F:ATP hydrolysis activity"/>
    <property type="evidence" value="ECO:0007669"/>
    <property type="project" value="InterPro"/>
</dbReference>
<dbReference type="FunFam" id="3.40.50.300:FF:000056">
    <property type="entry name" value="Cell division ATP-binding protein FtsE"/>
    <property type="match status" value="1"/>
</dbReference>
<evidence type="ECO:0000256" key="4">
    <source>
        <dbReference type="ARBA" id="ARBA00022618"/>
    </source>
</evidence>
<dbReference type="SMART" id="SM00382">
    <property type="entry name" value="AAA"/>
    <property type="match status" value="1"/>
</dbReference>
<gene>
    <name evidence="9 11" type="primary">ftsE</name>
    <name evidence="11" type="ORF">F8R14_04545</name>
</gene>
<name>A0A833CCP7_9FIRM</name>
<comment type="function">
    <text evidence="9">Part of the ABC transporter FtsEX involved in cellular division.</text>
</comment>